<dbReference type="GO" id="GO:0005737">
    <property type="term" value="C:cytoplasm"/>
    <property type="evidence" value="ECO:0007669"/>
    <property type="project" value="TreeGrafter"/>
</dbReference>
<proteinExistence type="inferred from homology"/>
<evidence type="ECO:0008006" key="5">
    <source>
        <dbReference type="Google" id="ProtNLM"/>
    </source>
</evidence>
<evidence type="ECO:0000313" key="3">
    <source>
        <dbReference type="EMBL" id="BBI32975.1"/>
    </source>
</evidence>
<sequence length="79" mass="8703">MKNVTVLHYDAFSDQPNKGNPAGVVLDASQLSEKDMQSIAYEVGFNETVFVVDSQVADLRLRYFTPGHEINLCGHATMA</sequence>
<comment type="similarity">
    <text evidence="1">Belongs to the PhzF family.</text>
</comment>
<gene>
    <name evidence="3" type="ORF">KCTCHS21_23740</name>
</gene>
<evidence type="ECO:0000313" key="4">
    <source>
        <dbReference type="Proteomes" id="UP000289856"/>
    </source>
</evidence>
<keyword evidence="4" id="KW-1185">Reference proteome</keyword>
<dbReference type="SUPFAM" id="SSF54506">
    <property type="entry name" value="Diaminopimelate epimerase-like"/>
    <property type="match status" value="1"/>
</dbReference>
<dbReference type="NCBIfam" id="TIGR00654">
    <property type="entry name" value="PhzF_family"/>
    <property type="match status" value="1"/>
</dbReference>
<keyword evidence="2" id="KW-0413">Isomerase</keyword>
<evidence type="ECO:0000256" key="2">
    <source>
        <dbReference type="ARBA" id="ARBA00023235"/>
    </source>
</evidence>
<dbReference type="KEGG" id="cohn:KCTCHS21_23740"/>
<dbReference type="Pfam" id="PF02567">
    <property type="entry name" value="PhzC-PhzF"/>
    <property type="match status" value="1"/>
</dbReference>
<reference evidence="3 4" key="1">
    <citation type="submission" date="2019-01" db="EMBL/GenBank/DDBJ databases">
        <title>Complete genome sequence of Cohnella hallensis HS21 isolated from Korean fir (Abies koreana) rhizospheric soil.</title>
        <authorList>
            <person name="Jiang L."/>
            <person name="Kang S.W."/>
            <person name="Kim S."/>
            <person name="Jung J."/>
            <person name="Kim C.Y."/>
            <person name="Kim D.H."/>
            <person name="Kim S.W."/>
            <person name="Lee J."/>
        </authorList>
    </citation>
    <scope>NUCLEOTIDE SEQUENCE [LARGE SCALE GENOMIC DNA]</scope>
    <source>
        <strain evidence="3 4">HS21</strain>
    </source>
</reference>
<accession>A0A3T1D4R9</accession>
<dbReference type="InterPro" id="IPR003719">
    <property type="entry name" value="Phenazine_PhzF-like"/>
</dbReference>
<organism evidence="3 4">
    <name type="scientific">Cohnella abietis</name>
    <dbReference type="NCBI Taxonomy" id="2507935"/>
    <lineage>
        <taxon>Bacteria</taxon>
        <taxon>Bacillati</taxon>
        <taxon>Bacillota</taxon>
        <taxon>Bacilli</taxon>
        <taxon>Bacillales</taxon>
        <taxon>Paenibacillaceae</taxon>
        <taxon>Cohnella</taxon>
    </lineage>
</organism>
<dbReference type="PANTHER" id="PTHR13774">
    <property type="entry name" value="PHENAZINE BIOSYNTHESIS PROTEIN"/>
    <property type="match status" value="1"/>
</dbReference>
<dbReference type="EMBL" id="AP019400">
    <property type="protein sequence ID" value="BBI32975.1"/>
    <property type="molecule type" value="Genomic_DNA"/>
</dbReference>
<evidence type="ECO:0000256" key="1">
    <source>
        <dbReference type="ARBA" id="ARBA00008270"/>
    </source>
</evidence>
<dbReference type="Gene3D" id="3.10.310.10">
    <property type="entry name" value="Diaminopimelate Epimerase, Chain A, domain 1"/>
    <property type="match status" value="1"/>
</dbReference>
<dbReference type="PANTHER" id="PTHR13774:SF17">
    <property type="entry name" value="PHENAZINE BIOSYNTHESIS-LIKE DOMAIN-CONTAINING PROTEIN"/>
    <property type="match status" value="1"/>
</dbReference>
<dbReference type="Proteomes" id="UP000289856">
    <property type="component" value="Chromosome"/>
</dbReference>
<dbReference type="AlphaFoldDB" id="A0A3T1D4R9"/>
<name>A0A3T1D4R9_9BACL</name>
<protein>
    <recommendedName>
        <fullName evidence="5">PhzF family phenazine biosynthesis protein</fullName>
    </recommendedName>
</protein>
<dbReference type="GO" id="GO:0016853">
    <property type="term" value="F:isomerase activity"/>
    <property type="evidence" value="ECO:0007669"/>
    <property type="project" value="UniProtKB-KW"/>
</dbReference>